<dbReference type="EMBL" id="AE000657">
    <property type="protein sequence ID" value="AAC06935.1"/>
    <property type="molecule type" value="Genomic_DNA"/>
</dbReference>
<dbReference type="Proteomes" id="UP000000798">
    <property type="component" value="Chromosome"/>
</dbReference>
<dbReference type="InterPro" id="IPR002877">
    <property type="entry name" value="RNA_MeTrfase_FtsJ_dom"/>
</dbReference>
<evidence type="ECO:0000256" key="1">
    <source>
        <dbReference type="ARBA" id="ARBA00022884"/>
    </source>
</evidence>
<dbReference type="OrthoDB" id="9784736at2"/>
<dbReference type="InParanoid" id="O66971"/>
<dbReference type="PATRIC" id="fig|224324.8.peg.616"/>
<dbReference type="PIR" id="H70367">
    <property type="entry name" value="H70367"/>
</dbReference>
<dbReference type="STRING" id="224324.aq_773"/>
<dbReference type="InterPro" id="IPR004538">
    <property type="entry name" value="Hemolysin_A/TlyA"/>
</dbReference>
<evidence type="ECO:0000259" key="4">
    <source>
        <dbReference type="SMART" id="SM00363"/>
    </source>
</evidence>
<reference evidence="5 6" key="1">
    <citation type="journal article" date="1998" name="Nature">
        <title>The complete genome of the hyperthermophilic bacterium Aquifex aeolicus.</title>
        <authorList>
            <person name="Deckert G."/>
            <person name="Warren P.V."/>
            <person name="Gaasterland T."/>
            <person name="Young W.G."/>
            <person name="Lenox A.L."/>
            <person name="Graham D.E."/>
            <person name="Overbeek R."/>
            <person name="Snead M.A."/>
            <person name="Keller M."/>
            <person name="Aujay M."/>
            <person name="Huber R."/>
            <person name="Feldman R.A."/>
            <person name="Short J.M."/>
            <person name="Olson G.J."/>
            <person name="Swanson R.V."/>
        </authorList>
    </citation>
    <scope>NUCLEOTIDE SEQUENCE [LARGE SCALE GENOMIC DNA]</scope>
    <source>
        <strain evidence="5 6">VF5</strain>
    </source>
</reference>
<dbReference type="InterPro" id="IPR047048">
    <property type="entry name" value="TlyA"/>
</dbReference>
<gene>
    <name evidence="5" type="primary">tly</name>
    <name evidence="5" type="ordered locus">aq_773</name>
</gene>
<dbReference type="GO" id="GO:0008168">
    <property type="term" value="F:methyltransferase activity"/>
    <property type="evidence" value="ECO:0007669"/>
    <property type="project" value="InterPro"/>
</dbReference>
<evidence type="ECO:0000313" key="5">
    <source>
        <dbReference type="EMBL" id="AAC06935.1"/>
    </source>
</evidence>
<dbReference type="CDD" id="cd00165">
    <property type="entry name" value="S4"/>
    <property type="match status" value="1"/>
</dbReference>
<dbReference type="SUPFAM" id="SSF55174">
    <property type="entry name" value="Alpha-L RNA-binding motif"/>
    <property type="match status" value="1"/>
</dbReference>
<accession>O66971</accession>
<name>O66971_AQUAE</name>
<dbReference type="KEGG" id="aae:aq_773"/>
<dbReference type="PANTHER" id="PTHR32319">
    <property type="entry name" value="BACTERIAL HEMOLYSIN-LIKE PROTEIN"/>
    <property type="match status" value="1"/>
</dbReference>
<dbReference type="Gene3D" id="3.10.290.10">
    <property type="entry name" value="RNA-binding S4 domain"/>
    <property type="match status" value="1"/>
</dbReference>
<dbReference type="InterPro" id="IPR002942">
    <property type="entry name" value="S4_RNA-bd"/>
</dbReference>
<dbReference type="RefSeq" id="WP_010880470.1">
    <property type="nucleotide sequence ID" value="NC_000918.1"/>
</dbReference>
<evidence type="ECO:0000256" key="2">
    <source>
        <dbReference type="ARBA" id="ARBA00029460"/>
    </source>
</evidence>
<dbReference type="AlphaFoldDB" id="O66971"/>
<keyword evidence="6" id="KW-1185">Reference proteome</keyword>
<dbReference type="Pfam" id="PF01479">
    <property type="entry name" value="S4"/>
    <property type="match status" value="1"/>
</dbReference>
<protein>
    <submittedName>
        <fullName evidence="5">Hemolysin</fullName>
    </submittedName>
</protein>
<dbReference type="PIRSF" id="PIRSF005578">
    <property type="entry name" value="TlyA"/>
    <property type="match status" value="1"/>
</dbReference>
<keyword evidence="1 3" id="KW-0694">RNA-binding</keyword>
<proteinExistence type="inferred from homology"/>
<dbReference type="Pfam" id="PF01728">
    <property type="entry name" value="FtsJ"/>
    <property type="match status" value="1"/>
</dbReference>
<dbReference type="NCBIfam" id="TIGR00478">
    <property type="entry name" value="tly"/>
    <property type="match status" value="1"/>
</dbReference>
<evidence type="ECO:0000313" key="6">
    <source>
        <dbReference type="Proteomes" id="UP000000798"/>
    </source>
</evidence>
<sequence>MRLDKYLTDKGIVPSREKAQAVIMAGQVLVNGKVVDKPGYRLKGNEKVEVKELPKYVSRGGEKLEWAIKRFSLDLKDKVVLDVGSSTGGFTDCALQHGAKKVYAVDVGRGQMDYKLRQDPRVVLYEETDARELSEEHVPEKVDLITCDVSFISSTKVLPNVFKFLKEDGLLLVLVKPQFELCPRKVKKGVVREKEHKREALQKVVNFLKENGFRILGVIKSKPKGTKGNEEFFVLAGRKGEEVNLSEAIEKALEEVVD</sequence>
<dbReference type="InterPro" id="IPR029063">
    <property type="entry name" value="SAM-dependent_MTases_sf"/>
</dbReference>
<dbReference type="SUPFAM" id="SSF53335">
    <property type="entry name" value="S-adenosyl-L-methionine-dependent methyltransferases"/>
    <property type="match status" value="1"/>
</dbReference>
<dbReference type="eggNOG" id="COG1189">
    <property type="taxonomic scope" value="Bacteria"/>
</dbReference>
<dbReference type="PROSITE" id="PS50889">
    <property type="entry name" value="S4"/>
    <property type="match status" value="1"/>
</dbReference>
<organism evidence="5 6">
    <name type="scientific">Aquifex aeolicus (strain VF5)</name>
    <dbReference type="NCBI Taxonomy" id="224324"/>
    <lineage>
        <taxon>Bacteria</taxon>
        <taxon>Pseudomonadati</taxon>
        <taxon>Aquificota</taxon>
        <taxon>Aquificia</taxon>
        <taxon>Aquificales</taxon>
        <taxon>Aquificaceae</taxon>
        <taxon>Aquifex</taxon>
    </lineage>
</organism>
<comment type="similarity">
    <text evidence="2">Belongs to the TlyA family.</text>
</comment>
<dbReference type="Gene3D" id="3.40.50.150">
    <property type="entry name" value="Vaccinia Virus protein VP39"/>
    <property type="match status" value="1"/>
</dbReference>
<dbReference type="GO" id="GO:0003723">
    <property type="term" value="F:RNA binding"/>
    <property type="evidence" value="ECO:0007669"/>
    <property type="project" value="UniProtKB-KW"/>
</dbReference>
<dbReference type="EnsemblBacteria" id="AAC06935">
    <property type="protein sequence ID" value="AAC06935"/>
    <property type="gene ID" value="aq_773"/>
</dbReference>
<feature type="domain" description="RNA-binding S4" evidence="4">
    <location>
        <begin position="1"/>
        <end position="65"/>
    </location>
</feature>
<dbReference type="SMART" id="SM00363">
    <property type="entry name" value="S4"/>
    <property type="match status" value="1"/>
</dbReference>
<dbReference type="GO" id="GO:0032259">
    <property type="term" value="P:methylation"/>
    <property type="evidence" value="ECO:0007669"/>
    <property type="project" value="InterPro"/>
</dbReference>
<dbReference type="HOGENOM" id="CLU_058015_1_0_0"/>
<dbReference type="InterPro" id="IPR036986">
    <property type="entry name" value="S4_RNA-bd_sf"/>
</dbReference>
<evidence type="ECO:0000256" key="3">
    <source>
        <dbReference type="PROSITE-ProRule" id="PRU00182"/>
    </source>
</evidence>
<dbReference type="CDD" id="cd02440">
    <property type="entry name" value="AdoMet_MTases"/>
    <property type="match status" value="1"/>
</dbReference>
<dbReference type="PANTHER" id="PTHR32319:SF0">
    <property type="entry name" value="BACTERIAL HEMOLYSIN-LIKE PROTEIN"/>
    <property type="match status" value="1"/>
</dbReference>